<reference evidence="2" key="3">
    <citation type="submission" date="2015-06" db="UniProtKB">
        <authorList>
            <consortium name="EnsemblMetazoa"/>
        </authorList>
    </citation>
    <scope>IDENTIFICATION</scope>
</reference>
<sequence length="447" mass="49901">MKRKRQAYNINVTFKFKVLRWIESDGDQFLRKHATLADNLKDILHQQKDFNSFYQEAMAYTSKGDTLIKEISKAATDVKDESAVTIATELKPAVDDFASSMDTLKERVDLAAKCYTLLDQSYEWALEAMKHAVSLRSDGCLSVDELDGLLTSLSEYLEAHPPIADEIFEEMQSIASRLGNEKLSGQCSIAKSRCAETLHLLRVRHTTLRKAREQMGLERNRASPVVRNSFCASNERSRTENLSDDTVVLRRRDSVRGAQWDNLAHSPIDNLLSVLRRRSYAGKPSTPMYSPMAAAFKENSRDMNLSEYEEYLFSEGLITEDMSDRIVAFLPKGLSDSTLKGSRESVRSSVDNIPGIKLDDTSLDNTSCGSKSPMPTNLCAAPEGFPQTSSSMSLSPSASFLDNSELALRLGCSFQRPSTMRKSHSLVAPSSQHADNRWMTCSTESLP</sequence>
<evidence type="ECO:0000313" key="1">
    <source>
        <dbReference type="EMBL" id="ELT89836.1"/>
    </source>
</evidence>
<proteinExistence type="predicted"/>
<dbReference type="PANTHER" id="PTHR45845:SF3">
    <property type="entry name" value="PURATROPHIN-1-LIKE, ISOFORM A"/>
    <property type="match status" value="1"/>
</dbReference>
<dbReference type="OrthoDB" id="6152532at2759"/>
<organism evidence="1">
    <name type="scientific">Capitella teleta</name>
    <name type="common">Polychaete worm</name>
    <dbReference type="NCBI Taxonomy" id="283909"/>
    <lineage>
        <taxon>Eukaryota</taxon>
        <taxon>Metazoa</taxon>
        <taxon>Spiralia</taxon>
        <taxon>Lophotrochozoa</taxon>
        <taxon>Annelida</taxon>
        <taxon>Polychaeta</taxon>
        <taxon>Sedentaria</taxon>
        <taxon>Scolecida</taxon>
        <taxon>Capitellidae</taxon>
        <taxon>Capitella</taxon>
    </lineage>
</organism>
<evidence type="ECO:0000313" key="3">
    <source>
        <dbReference type="Proteomes" id="UP000014760"/>
    </source>
</evidence>
<dbReference type="InterPro" id="IPR052231">
    <property type="entry name" value="Rho_GEF_signaling-related"/>
</dbReference>
<dbReference type="EMBL" id="KB311147">
    <property type="protein sequence ID" value="ELT89836.1"/>
    <property type="molecule type" value="Genomic_DNA"/>
</dbReference>
<gene>
    <name evidence="1" type="ORF">CAPTEDRAFT_194088</name>
</gene>
<reference evidence="1 3" key="2">
    <citation type="journal article" date="2013" name="Nature">
        <title>Insights into bilaterian evolution from three spiralian genomes.</title>
        <authorList>
            <person name="Simakov O."/>
            <person name="Marletaz F."/>
            <person name="Cho S.J."/>
            <person name="Edsinger-Gonzales E."/>
            <person name="Havlak P."/>
            <person name="Hellsten U."/>
            <person name="Kuo D.H."/>
            <person name="Larsson T."/>
            <person name="Lv J."/>
            <person name="Arendt D."/>
            <person name="Savage R."/>
            <person name="Osoegawa K."/>
            <person name="de Jong P."/>
            <person name="Grimwood J."/>
            <person name="Chapman J.A."/>
            <person name="Shapiro H."/>
            <person name="Aerts A."/>
            <person name="Otillar R.P."/>
            <person name="Terry A.Y."/>
            <person name="Boore J.L."/>
            <person name="Grigoriev I.V."/>
            <person name="Lindberg D.R."/>
            <person name="Seaver E.C."/>
            <person name="Weisblat D.A."/>
            <person name="Putnam N.H."/>
            <person name="Rokhsar D.S."/>
        </authorList>
    </citation>
    <scope>NUCLEOTIDE SEQUENCE</scope>
    <source>
        <strain evidence="1 3">I ESC-2004</strain>
    </source>
</reference>
<protein>
    <submittedName>
        <fullName evidence="1 2">Uncharacterized protein</fullName>
    </submittedName>
</protein>
<evidence type="ECO:0000313" key="2">
    <source>
        <dbReference type="EnsemblMetazoa" id="CapteP194088"/>
    </source>
</evidence>
<reference evidence="3" key="1">
    <citation type="submission" date="2012-12" db="EMBL/GenBank/DDBJ databases">
        <authorList>
            <person name="Hellsten U."/>
            <person name="Grimwood J."/>
            <person name="Chapman J.A."/>
            <person name="Shapiro H."/>
            <person name="Aerts A."/>
            <person name="Otillar R.P."/>
            <person name="Terry A.Y."/>
            <person name="Boore J.L."/>
            <person name="Simakov O."/>
            <person name="Marletaz F."/>
            <person name="Cho S.-J."/>
            <person name="Edsinger-Gonzales E."/>
            <person name="Havlak P."/>
            <person name="Kuo D.-H."/>
            <person name="Larsson T."/>
            <person name="Lv J."/>
            <person name="Arendt D."/>
            <person name="Savage R."/>
            <person name="Osoegawa K."/>
            <person name="de Jong P."/>
            <person name="Lindberg D.R."/>
            <person name="Seaver E.C."/>
            <person name="Weisblat D.A."/>
            <person name="Putnam N.H."/>
            <person name="Grigoriev I.V."/>
            <person name="Rokhsar D.S."/>
        </authorList>
    </citation>
    <scope>NUCLEOTIDE SEQUENCE</scope>
    <source>
        <strain evidence="3">I ESC-2004</strain>
    </source>
</reference>
<dbReference type="Proteomes" id="UP000014760">
    <property type="component" value="Unassembled WGS sequence"/>
</dbReference>
<keyword evidence="3" id="KW-1185">Reference proteome</keyword>
<dbReference type="HOGENOM" id="CLU_613360_0_0_1"/>
<accession>R7TFM1</accession>
<feature type="non-terminal residue" evidence="1">
    <location>
        <position position="447"/>
    </location>
</feature>
<dbReference type="AlphaFoldDB" id="R7TFM1"/>
<dbReference type="EMBL" id="AMQN01014662">
    <property type="status" value="NOT_ANNOTATED_CDS"/>
    <property type="molecule type" value="Genomic_DNA"/>
</dbReference>
<dbReference type="EnsemblMetazoa" id="CapteT194088">
    <property type="protein sequence ID" value="CapteP194088"/>
    <property type="gene ID" value="CapteG194088"/>
</dbReference>
<dbReference type="PANTHER" id="PTHR45845">
    <property type="entry name" value="RHO GUANINE NUCLEOTIDE EXCHANGE FACTOR-RELATED"/>
    <property type="match status" value="1"/>
</dbReference>
<name>R7TFM1_CAPTE</name>
<dbReference type="STRING" id="283909.R7TFM1"/>